<organism evidence="2 3">
    <name type="scientific">Acrodontium crateriforme</name>
    <dbReference type="NCBI Taxonomy" id="150365"/>
    <lineage>
        <taxon>Eukaryota</taxon>
        <taxon>Fungi</taxon>
        <taxon>Dikarya</taxon>
        <taxon>Ascomycota</taxon>
        <taxon>Pezizomycotina</taxon>
        <taxon>Dothideomycetes</taxon>
        <taxon>Dothideomycetidae</taxon>
        <taxon>Mycosphaerellales</taxon>
        <taxon>Teratosphaeriaceae</taxon>
        <taxon>Acrodontium</taxon>
    </lineage>
</organism>
<proteinExistence type="predicted"/>
<dbReference type="SUPFAM" id="SSF55486">
    <property type="entry name" value="Metalloproteases ('zincins'), catalytic domain"/>
    <property type="match status" value="1"/>
</dbReference>
<evidence type="ECO:0000313" key="2">
    <source>
        <dbReference type="EMBL" id="WPG99252.1"/>
    </source>
</evidence>
<gene>
    <name evidence="2" type="ORF">R9X50_00206300</name>
</gene>
<protein>
    <submittedName>
        <fullName evidence="2">Uncharacterized protein</fullName>
    </submittedName>
</protein>
<keyword evidence="1" id="KW-0732">Signal</keyword>
<evidence type="ECO:0000256" key="1">
    <source>
        <dbReference type="SAM" id="SignalP"/>
    </source>
</evidence>
<accession>A0AAQ3M0U0</accession>
<dbReference type="GO" id="GO:0008237">
    <property type="term" value="F:metallopeptidase activity"/>
    <property type="evidence" value="ECO:0007669"/>
    <property type="project" value="InterPro"/>
</dbReference>
<name>A0AAQ3M0U0_9PEZI</name>
<feature type="chain" id="PRO_5043047872" evidence="1">
    <location>
        <begin position="19"/>
        <end position="295"/>
    </location>
</feature>
<dbReference type="EMBL" id="CP138582">
    <property type="protein sequence ID" value="WPG99252.1"/>
    <property type="molecule type" value="Genomic_DNA"/>
</dbReference>
<dbReference type="Proteomes" id="UP001303373">
    <property type="component" value="Chromosome 3"/>
</dbReference>
<sequence>MFLSNLVFVLATNTMVRSAALPTQTRVTLQAFLADGSIRESTIKRDDQMLATLNTINSQADAAKILDANFLNFNSSVDLDVQRKSQLLQGWKDAVTLAFVTFNEGQYGHPPFSDYFALSDGQNVRETFYDVWNGDGDVGSRHLRAQIFDNRDYAAQCKQAGNFTSVVLAYTATFIVDGGTIARTHVCDEGYKLPALSKVTCNSLGDTVSNKMDILGGILLQQWIHFDAIGKDNMGRHVGDVPNGYGPANVRELLPTDQAKNAANYRWFALETFWRVTCKRTFADPRISTESKIDL</sequence>
<feature type="signal peptide" evidence="1">
    <location>
        <begin position="1"/>
        <end position="18"/>
    </location>
</feature>
<reference evidence="2 3" key="1">
    <citation type="submission" date="2023-11" db="EMBL/GenBank/DDBJ databases">
        <title>An acidophilic fungus is an integral part of prey digestion in a carnivorous sundew plant.</title>
        <authorList>
            <person name="Tsai I.J."/>
        </authorList>
    </citation>
    <scope>NUCLEOTIDE SEQUENCE [LARGE SCALE GENOMIC DNA]</scope>
    <source>
        <strain evidence="2">169a</strain>
    </source>
</reference>
<dbReference type="InterPro" id="IPR024079">
    <property type="entry name" value="MetalloPept_cat_dom_sf"/>
</dbReference>
<dbReference type="Gene3D" id="3.40.390.10">
    <property type="entry name" value="Collagenase (Catalytic Domain)"/>
    <property type="match status" value="1"/>
</dbReference>
<evidence type="ECO:0000313" key="3">
    <source>
        <dbReference type="Proteomes" id="UP001303373"/>
    </source>
</evidence>
<dbReference type="AlphaFoldDB" id="A0AAQ3M0U0"/>
<keyword evidence="3" id="KW-1185">Reference proteome</keyword>